<keyword evidence="5" id="KW-1185">Reference proteome</keyword>
<dbReference type="SUPFAM" id="SSF50249">
    <property type="entry name" value="Nucleic acid-binding proteins"/>
    <property type="match status" value="1"/>
</dbReference>
<evidence type="ECO:0000259" key="1">
    <source>
        <dbReference type="Pfam" id="PF17244"/>
    </source>
</evidence>
<dbReference type="RefSeq" id="XP_018284884.1">
    <property type="nucleotide sequence ID" value="XM_018437363.1"/>
</dbReference>
<dbReference type="GeneID" id="28998269"/>
<dbReference type="PANTHER" id="PTHR36033:SF1">
    <property type="entry name" value="NUCLEIC ACID-BINDING PROTEINS SUPERFAMILY"/>
    <property type="match status" value="1"/>
</dbReference>
<reference evidence="5" key="1">
    <citation type="submission" date="2015-06" db="EMBL/GenBank/DDBJ databases">
        <title>Expansion of signal transduction pathways in fungi by whole-genome duplication.</title>
        <authorList>
            <consortium name="DOE Joint Genome Institute"/>
            <person name="Corrochano L.M."/>
            <person name="Kuo A."/>
            <person name="Marcet-Houben M."/>
            <person name="Polaino S."/>
            <person name="Salamov A."/>
            <person name="Villalobos J.M."/>
            <person name="Alvarez M.I."/>
            <person name="Avalos J."/>
            <person name="Benito E.P."/>
            <person name="Benoit I."/>
            <person name="Burger G."/>
            <person name="Camino L.P."/>
            <person name="Canovas D."/>
            <person name="Cerda-Olmedo E."/>
            <person name="Cheng J.-F."/>
            <person name="Dominguez A."/>
            <person name="Elias M."/>
            <person name="Eslava A.P."/>
            <person name="Glaser F."/>
            <person name="Grimwood J."/>
            <person name="Gutierrez G."/>
            <person name="Heitman J."/>
            <person name="Henrissat B."/>
            <person name="Iturriaga E.A."/>
            <person name="Lang B.F."/>
            <person name="Lavin J.L."/>
            <person name="Lee S."/>
            <person name="Li W."/>
            <person name="Lindquist E."/>
            <person name="Lopez-Garcia S."/>
            <person name="Luque E.M."/>
            <person name="Marcos A.T."/>
            <person name="Martin J."/>
            <person name="McCluskey K."/>
            <person name="Medina H.R."/>
            <person name="Miralles-Duran A."/>
            <person name="Miyazaki A."/>
            <person name="Munoz-Torres E."/>
            <person name="Oguiza J.A."/>
            <person name="Ohm R."/>
            <person name="Olmedo M."/>
            <person name="Orejas M."/>
            <person name="Ortiz-Castellanos L."/>
            <person name="Pisabarro A.G."/>
            <person name="Rodriguez-Romero J."/>
            <person name="Ruiz-Herrera J."/>
            <person name="Ruiz-Vazquez R."/>
            <person name="Sanz C."/>
            <person name="Schackwitz W."/>
            <person name="Schmutz J."/>
            <person name="Shahriari M."/>
            <person name="Shelest E."/>
            <person name="Silva-Franco F."/>
            <person name="Soanes D."/>
            <person name="Syed K."/>
            <person name="Tagua V.G."/>
            <person name="Talbot N.J."/>
            <person name="Thon M."/>
            <person name="De vries R.P."/>
            <person name="Wiebenga A."/>
            <person name="Yadav J.S."/>
            <person name="Braun E.L."/>
            <person name="Baker S."/>
            <person name="Garre V."/>
            <person name="Horwitz B."/>
            <person name="Torres-Martinez S."/>
            <person name="Idnurm A."/>
            <person name="Herrera-Estrella A."/>
            <person name="Gabaldon T."/>
            <person name="Grigoriev I.V."/>
        </authorList>
    </citation>
    <scope>NUCLEOTIDE SEQUENCE [LARGE SCALE GENOMIC DNA]</scope>
    <source>
        <strain evidence="5">NRRL 1555(-)</strain>
    </source>
</reference>
<dbReference type="Pfam" id="PF17244">
    <property type="entry name" value="CDC24_OB3"/>
    <property type="match status" value="1"/>
</dbReference>
<name>A0A162N8K8_PHYB8</name>
<proteinExistence type="predicted"/>
<dbReference type="VEuPathDB" id="FungiDB:PHYBLDRAFT_174865"/>
<evidence type="ECO:0000313" key="4">
    <source>
        <dbReference type="EMBL" id="OAD66844.1"/>
    </source>
</evidence>
<feature type="domain" description="Cell division control protein 24 OB" evidence="3">
    <location>
        <begin position="5"/>
        <end position="81"/>
    </location>
</feature>
<protein>
    <submittedName>
        <fullName evidence="4">Uncharacterized protein</fullName>
    </submittedName>
</protein>
<dbReference type="OrthoDB" id="10265890at2759"/>
<evidence type="ECO:0000259" key="2">
    <source>
        <dbReference type="Pfam" id="PF17245"/>
    </source>
</evidence>
<dbReference type="AlphaFoldDB" id="A0A162N8K8"/>
<gene>
    <name evidence="4" type="ORF">PHYBLDRAFT_174865</name>
</gene>
<dbReference type="InterPro" id="IPR035201">
    <property type="entry name" value="Cdc24_OB1"/>
</dbReference>
<dbReference type="PANTHER" id="PTHR36033">
    <property type="entry name" value="NUCLEIC ACID-BINDING PROTEINS SUPERFAMILY"/>
    <property type="match status" value="1"/>
</dbReference>
<dbReference type="InParanoid" id="A0A162N8K8"/>
<sequence>MEFIDAVNRTHSLLKQVFTSQDEFFLASCSANISEIPWSWVAVSLATILQEHSTGLTETAVLSNLEIQANATKIQPIYEKDESQGRVLEAKIFLSFAVRGGYKKSLRLLTVQAEMDSMPLELYLHPKFNALATSEIYSLQGQPPFLKDRKVRMICPPKLNRPVPSLFDDPSYASIYRIARVPATSLMMFELTAKDKPFITKQFSHSIQSIQSILGSHPHLQAHTYPDAPKFSLWLKVTHIENITHTSSVVAMEATEDPSNLKRLKREDIYLADMTNENAPIMLSFYDDQTKLIAMIKRGDYIGLYNPGIQTGRLTNSQKEYADVILEYTSDTVLFFMSEQEAQLAQVAKVNNNSFYDTLLSSLYTLKSKNIGAQHHQQAIRENEIMTRNEEGFMDCASYPKCIKTNELVQSMLNVTLFGRIVALGNNALFHDPKGKIMDRYPMRIMDETGKVDVTLWEEVGRSARKWREGQYVLLSDLSTSSIHMSEKGPQWYVNGSAQCGTKVFNVSLIAGLLTSSEFRRTKTIKACVYEGVDHWQAEIHIVGWELHLRTDPERAVLSDENESFTRLDETGEQEDQYDDEFGFGFGYDYVSGQEQDQEQEQEEYDPFGHCTRRLGDAIITSVHDACLHPITRSDTITTTETATGQKILLSEQEEMDEKGRLMCEFCRCDITPNQVVQAFESKPSSNSNNLKNKNSKPRMELLAENSWNGWLEWRLDDGTGMIMASGCEEGILNIPAQQFKKMSHDTQVTYLDTTIGKPFFCSLTKMTYIDTFGTISTLSTLGTLGTLVVWPSSYRSGIAPTTSLPW</sequence>
<dbReference type="InterPro" id="IPR012340">
    <property type="entry name" value="NA-bd_OB-fold"/>
</dbReference>
<dbReference type="EMBL" id="KV441000">
    <property type="protein sequence ID" value="OAD66844.1"/>
    <property type="molecule type" value="Genomic_DNA"/>
</dbReference>
<feature type="domain" description="Cell division control protein 24 OB" evidence="1">
    <location>
        <begin position="408"/>
        <end position="753"/>
    </location>
</feature>
<evidence type="ECO:0000259" key="3">
    <source>
        <dbReference type="Pfam" id="PF17246"/>
    </source>
</evidence>
<dbReference type="Pfam" id="PF17245">
    <property type="entry name" value="CDC24_OB2"/>
    <property type="match status" value="1"/>
</dbReference>
<dbReference type="Proteomes" id="UP000077315">
    <property type="component" value="Unassembled WGS sequence"/>
</dbReference>
<organism evidence="4 5">
    <name type="scientific">Phycomyces blakesleeanus (strain ATCC 8743b / DSM 1359 / FGSC 10004 / NBRC 33097 / NRRL 1555)</name>
    <dbReference type="NCBI Taxonomy" id="763407"/>
    <lineage>
        <taxon>Eukaryota</taxon>
        <taxon>Fungi</taxon>
        <taxon>Fungi incertae sedis</taxon>
        <taxon>Mucoromycota</taxon>
        <taxon>Mucoromycotina</taxon>
        <taxon>Mucoromycetes</taxon>
        <taxon>Mucorales</taxon>
        <taxon>Phycomycetaceae</taxon>
        <taxon>Phycomyces</taxon>
    </lineage>
</organism>
<evidence type="ECO:0000313" key="5">
    <source>
        <dbReference type="Proteomes" id="UP000077315"/>
    </source>
</evidence>
<feature type="domain" description="Cell division control protein 24 OB" evidence="2">
    <location>
        <begin position="111"/>
        <end position="274"/>
    </location>
</feature>
<dbReference type="InterPro" id="IPR035200">
    <property type="entry name" value="Cdc24_OB2"/>
</dbReference>
<dbReference type="Gene3D" id="2.40.50.140">
    <property type="entry name" value="Nucleic acid-binding proteins"/>
    <property type="match status" value="1"/>
</dbReference>
<dbReference type="Pfam" id="PF17246">
    <property type="entry name" value="CDC24_OB1"/>
    <property type="match status" value="1"/>
</dbReference>
<dbReference type="InterPro" id="IPR035203">
    <property type="entry name" value="Cdc24_OB3"/>
</dbReference>
<accession>A0A162N8K8</accession>